<proteinExistence type="predicted"/>
<feature type="domain" description="F-box" evidence="1">
    <location>
        <begin position="8"/>
        <end position="53"/>
    </location>
</feature>
<sequence>MSLSKHANKPSYDFPEEILSEIFKRLPVKYVLRCRAVQKSWYHLIKTPMFISLHSNHQISTAHNNPKYLLFNDTSCHLYTLRSDDSLCRRYCAFVYPFNLPNEAWFVYTNGLFCLSTMLNQQLAYNSDIYLWNPLVGKSRIIPETPLSSFTYKETKWNALAFGFLPEVNDYVVIHIVKPKSTAEPDSPEPEYYDFDPYDSPYDHYPHSVKISVYSLNTNSWKEMSQDKVFVDFIVDNESVFVNGTAFWVGYNADVDYQLIMYFNTKTNILGQVAVPNWVTRHYRQLEGPVILPFGQSIAYFVEGDVDDWDDADDWDEDFRTSHLDMWVLKDEMIDEESWENKMSVKLGENVWAEVLGTRNNGEPIQAKSNNLISYDLKTHEPYVFVESCDRLSPIYHHKEGSTSPFVIRPFVETLALLDID</sequence>
<gene>
    <name evidence="2" type="ORF">POM88_037633</name>
</gene>
<dbReference type="InterPro" id="IPR036047">
    <property type="entry name" value="F-box-like_dom_sf"/>
</dbReference>
<comment type="caution">
    <text evidence="2">The sequence shown here is derived from an EMBL/GenBank/DDBJ whole genome shotgun (WGS) entry which is preliminary data.</text>
</comment>
<name>A0AAD8HQV0_9APIA</name>
<dbReference type="SUPFAM" id="SSF81383">
    <property type="entry name" value="F-box domain"/>
    <property type="match status" value="1"/>
</dbReference>
<dbReference type="Pfam" id="PF07734">
    <property type="entry name" value="FBA_1"/>
    <property type="match status" value="1"/>
</dbReference>
<dbReference type="InterPro" id="IPR001810">
    <property type="entry name" value="F-box_dom"/>
</dbReference>
<protein>
    <recommendedName>
        <fullName evidence="1">F-box domain-containing protein</fullName>
    </recommendedName>
</protein>
<dbReference type="PANTHER" id="PTHR31672">
    <property type="entry name" value="BNACNNG10540D PROTEIN"/>
    <property type="match status" value="1"/>
</dbReference>
<dbReference type="Gene3D" id="1.20.1280.50">
    <property type="match status" value="1"/>
</dbReference>
<dbReference type="InterPro" id="IPR006527">
    <property type="entry name" value="F-box-assoc_dom_typ1"/>
</dbReference>
<dbReference type="CDD" id="cd22157">
    <property type="entry name" value="F-box_AtFBW1-like"/>
    <property type="match status" value="1"/>
</dbReference>
<dbReference type="InterPro" id="IPR017451">
    <property type="entry name" value="F-box-assoc_interact_dom"/>
</dbReference>
<dbReference type="Proteomes" id="UP001237642">
    <property type="component" value="Unassembled WGS sequence"/>
</dbReference>
<dbReference type="InterPro" id="IPR050796">
    <property type="entry name" value="SCF_F-box_component"/>
</dbReference>
<dbReference type="PROSITE" id="PS50181">
    <property type="entry name" value="FBOX"/>
    <property type="match status" value="1"/>
</dbReference>
<dbReference type="EMBL" id="JAUIZM010000008">
    <property type="protein sequence ID" value="KAK1371541.1"/>
    <property type="molecule type" value="Genomic_DNA"/>
</dbReference>
<dbReference type="SMART" id="SM00256">
    <property type="entry name" value="FBOX"/>
    <property type="match status" value="1"/>
</dbReference>
<dbReference type="AlphaFoldDB" id="A0AAD8HQV0"/>
<dbReference type="NCBIfam" id="TIGR01640">
    <property type="entry name" value="F_box_assoc_1"/>
    <property type="match status" value="1"/>
</dbReference>
<dbReference type="PANTHER" id="PTHR31672:SF13">
    <property type="entry name" value="F-BOX PROTEIN CPR30-LIKE"/>
    <property type="match status" value="1"/>
</dbReference>
<keyword evidence="3" id="KW-1185">Reference proteome</keyword>
<evidence type="ECO:0000313" key="2">
    <source>
        <dbReference type="EMBL" id="KAK1371541.1"/>
    </source>
</evidence>
<reference evidence="2" key="2">
    <citation type="submission" date="2023-05" db="EMBL/GenBank/DDBJ databases">
        <authorList>
            <person name="Schelkunov M.I."/>
        </authorList>
    </citation>
    <scope>NUCLEOTIDE SEQUENCE</scope>
    <source>
        <strain evidence="2">Hsosn_3</strain>
        <tissue evidence="2">Leaf</tissue>
    </source>
</reference>
<accession>A0AAD8HQV0</accession>
<evidence type="ECO:0000313" key="3">
    <source>
        <dbReference type="Proteomes" id="UP001237642"/>
    </source>
</evidence>
<reference evidence="2" key="1">
    <citation type="submission" date="2023-02" db="EMBL/GenBank/DDBJ databases">
        <title>Genome of toxic invasive species Heracleum sosnowskyi carries increased number of genes despite the absence of recent whole-genome duplications.</title>
        <authorList>
            <person name="Schelkunov M."/>
            <person name="Shtratnikova V."/>
            <person name="Makarenko M."/>
            <person name="Klepikova A."/>
            <person name="Omelchenko D."/>
            <person name="Novikova G."/>
            <person name="Obukhova E."/>
            <person name="Bogdanov V."/>
            <person name="Penin A."/>
            <person name="Logacheva M."/>
        </authorList>
    </citation>
    <scope>NUCLEOTIDE SEQUENCE</scope>
    <source>
        <strain evidence="2">Hsosn_3</strain>
        <tissue evidence="2">Leaf</tissue>
    </source>
</reference>
<organism evidence="2 3">
    <name type="scientific">Heracleum sosnowskyi</name>
    <dbReference type="NCBI Taxonomy" id="360622"/>
    <lineage>
        <taxon>Eukaryota</taxon>
        <taxon>Viridiplantae</taxon>
        <taxon>Streptophyta</taxon>
        <taxon>Embryophyta</taxon>
        <taxon>Tracheophyta</taxon>
        <taxon>Spermatophyta</taxon>
        <taxon>Magnoliopsida</taxon>
        <taxon>eudicotyledons</taxon>
        <taxon>Gunneridae</taxon>
        <taxon>Pentapetalae</taxon>
        <taxon>asterids</taxon>
        <taxon>campanulids</taxon>
        <taxon>Apiales</taxon>
        <taxon>Apiaceae</taxon>
        <taxon>Apioideae</taxon>
        <taxon>apioid superclade</taxon>
        <taxon>Tordylieae</taxon>
        <taxon>Tordyliinae</taxon>
        <taxon>Heracleum</taxon>
    </lineage>
</organism>
<evidence type="ECO:0000259" key="1">
    <source>
        <dbReference type="PROSITE" id="PS50181"/>
    </source>
</evidence>
<dbReference type="Pfam" id="PF00646">
    <property type="entry name" value="F-box"/>
    <property type="match status" value="1"/>
</dbReference>